<name>A0A941AJT7_9ACTN</name>
<gene>
    <name evidence="3" type="ORF">JOL79_23215</name>
</gene>
<dbReference type="Pfam" id="PF17765">
    <property type="entry name" value="MLTR_LBD"/>
    <property type="match status" value="1"/>
</dbReference>
<organism evidence="3 4">
    <name type="scientific">Microbispora oryzae</name>
    <dbReference type="NCBI Taxonomy" id="2806554"/>
    <lineage>
        <taxon>Bacteria</taxon>
        <taxon>Bacillati</taxon>
        <taxon>Actinomycetota</taxon>
        <taxon>Actinomycetes</taxon>
        <taxon>Streptosporangiales</taxon>
        <taxon>Streptosporangiaceae</taxon>
        <taxon>Microbispora</taxon>
    </lineage>
</organism>
<dbReference type="InterPro" id="IPR041413">
    <property type="entry name" value="MLTR_LBD"/>
</dbReference>
<proteinExistence type="predicted"/>
<dbReference type="EMBL" id="JAFCNB010000014">
    <property type="protein sequence ID" value="MBP2706720.1"/>
    <property type="molecule type" value="Genomic_DNA"/>
</dbReference>
<dbReference type="Proteomes" id="UP000674234">
    <property type="component" value="Unassembled WGS sequence"/>
</dbReference>
<dbReference type="SUPFAM" id="SSF47413">
    <property type="entry name" value="lambda repressor-like DNA-binding domains"/>
    <property type="match status" value="1"/>
</dbReference>
<dbReference type="PANTHER" id="PTHR35010">
    <property type="entry name" value="BLL4672 PROTEIN-RELATED"/>
    <property type="match status" value="1"/>
</dbReference>
<dbReference type="PROSITE" id="PS50943">
    <property type="entry name" value="HTH_CROC1"/>
    <property type="match status" value="1"/>
</dbReference>
<sequence>MDSDRLLGDFLRARRHVTTPERVGLPPIGRRRTPGLRREEVAMLAGVSAEYYGRLEQGRERRPSEQVIDALARALRLDSEATQHLRELARPRTVGPRPVDTADQLSPTILRLLDSWNHIPAFVVNRRLDILAMNQVTTALFEWLPHHDNLVRLTFLNPEAREFYPRWEQEAMSDVAHLHAEAGALGGDPFLVELVEELSTESEDFGRLWARHDIRARNQEFVHLRHPQAGEMTLRHETVRFDSAPDLCVFLGEPEPGSPSEAALSRLRGHMP</sequence>
<reference evidence="3" key="1">
    <citation type="submission" date="2021-02" db="EMBL/GenBank/DDBJ databases">
        <title>Draft genome sequence of Microbispora sp. RL4-1S isolated from rice leaves in Thailand.</title>
        <authorList>
            <person name="Muangham S."/>
            <person name="Duangmal K."/>
        </authorList>
    </citation>
    <scope>NUCLEOTIDE SEQUENCE</scope>
    <source>
        <strain evidence="3">RL4-1S</strain>
    </source>
</reference>
<dbReference type="CDD" id="cd00093">
    <property type="entry name" value="HTH_XRE"/>
    <property type="match status" value="1"/>
</dbReference>
<feature type="domain" description="HTH cro/C1-type" evidence="2">
    <location>
        <begin position="35"/>
        <end position="82"/>
    </location>
</feature>
<accession>A0A941AJT7</accession>
<dbReference type="Gene3D" id="3.30.450.180">
    <property type="match status" value="1"/>
</dbReference>
<dbReference type="Gene3D" id="1.10.260.40">
    <property type="entry name" value="lambda repressor-like DNA-binding domains"/>
    <property type="match status" value="1"/>
</dbReference>
<dbReference type="Pfam" id="PF13560">
    <property type="entry name" value="HTH_31"/>
    <property type="match status" value="1"/>
</dbReference>
<dbReference type="AlphaFoldDB" id="A0A941AJT7"/>
<evidence type="ECO:0000313" key="3">
    <source>
        <dbReference type="EMBL" id="MBP2706720.1"/>
    </source>
</evidence>
<dbReference type="SMART" id="SM00530">
    <property type="entry name" value="HTH_XRE"/>
    <property type="match status" value="1"/>
</dbReference>
<evidence type="ECO:0000256" key="1">
    <source>
        <dbReference type="SAM" id="MobiDB-lite"/>
    </source>
</evidence>
<protein>
    <submittedName>
        <fullName evidence="3">Helix-turn-helix domain-containing protein</fullName>
    </submittedName>
</protein>
<keyword evidence="4" id="KW-1185">Reference proteome</keyword>
<dbReference type="InterPro" id="IPR001387">
    <property type="entry name" value="Cro/C1-type_HTH"/>
</dbReference>
<feature type="region of interest" description="Disordered" evidence="1">
    <location>
        <begin position="253"/>
        <end position="272"/>
    </location>
</feature>
<dbReference type="PANTHER" id="PTHR35010:SF2">
    <property type="entry name" value="BLL4672 PROTEIN"/>
    <property type="match status" value="1"/>
</dbReference>
<evidence type="ECO:0000259" key="2">
    <source>
        <dbReference type="PROSITE" id="PS50943"/>
    </source>
</evidence>
<comment type="caution">
    <text evidence="3">The sequence shown here is derived from an EMBL/GenBank/DDBJ whole genome shotgun (WGS) entry which is preliminary data.</text>
</comment>
<evidence type="ECO:0000313" key="4">
    <source>
        <dbReference type="Proteomes" id="UP000674234"/>
    </source>
</evidence>
<dbReference type="InterPro" id="IPR010982">
    <property type="entry name" value="Lambda_DNA-bd_dom_sf"/>
</dbReference>
<dbReference type="GO" id="GO:0003677">
    <property type="term" value="F:DNA binding"/>
    <property type="evidence" value="ECO:0007669"/>
    <property type="project" value="InterPro"/>
</dbReference>
<dbReference type="RefSeq" id="WP_210158006.1">
    <property type="nucleotide sequence ID" value="NZ_JAFCNB010000014.1"/>
</dbReference>